<gene>
    <name evidence="1" type="ORF">BpHYR1_042192</name>
</gene>
<reference evidence="1 2" key="1">
    <citation type="journal article" date="2018" name="Sci. Rep.">
        <title>Genomic signatures of local adaptation to the degree of environmental predictability in rotifers.</title>
        <authorList>
            <person name="Franch-Gras L."/>
            <person name="Hahn C."/>
            <person name="Garcia-Roger E.M."/>
            <person name="Carmona M.J."/>
            <person name="Serra M."/>
            <person name="Gomez A."/>
        </authorList>
    </citation>
    <scope>NUCLEOTIDE SEQUENCE [LARGE SCALE GENOMIC DNA]</scope>
    <source>
        <strain evidence="1">HYR1</strain>
    </source>
</reference>
<keyword evidence="2" id="KW-1185">Reference proteome</keyword>
<dbReference type="EMBL" id="REGN01001400">
    <property type="protein sequence ID" value="RNA34899.1"/>
    <property type="molecule type" value="Genomic_DNA"/>
</dbReference>
<evidence type="ECO:0000313" key="2">
    <source>
        <dbReference type="Proteomes" id="UP000276133"/>
    </source>
</evidence>
<protein>
    <submittedName>
        <fullName evidence="1">Uncharacterized protein</fullName>
    </submittedName>
</protein>
<comment type="caution">
    <text evidence="1">The sequence shown here is derived from an EMBL/GenBank/DDBJ whole genome shotgun (WGS) entry which is preliminary data.</text>
</comment>
<sequence length="117" mass="13244">MCSINSSLTLKVEMKGKLKDFDNFILIGFHGMGCTSLLINLEKKSSIGFSSPLMVSNTIELYLNNYDLRIFEDRNLDLMDHVSSSPTFAQGGQPKMISFYKKIEKSSLKNKQIKDPE</sequence>
<organism evidence="1 2">
    <name type="scientific">Brachionus plicatilis</name>
    <name type="common">Marine rotifer</name>
    <name type="synonym">Brachionus muelleri</name>
    <dbReference type="NCBI Taxonomy" id="10195"/>
    <lineage>
        <taxon>Eukaryota</taxon>
        <taxon>Metazoa</taxon>
        <taxon>Spiralia</taxon>
        <taxon>Gnathifera</taxon>
        <taxon>Rotifera</taxon>
        <taxon>Eurotatoria</taxon>
        <taxon>Monogononta</taxon>
        <taxon>Pseudotrocha</taxon>
        <taxon>Ploima</taxon>
        <taxon>Brachionidae</taxon>
        <taxon>Brachionus</taxon>
    </lineage>
</organism>
<accession>A0A3M7SGQ7</accession>
<evidence type="ECO:0000313" key="1">
    <source>
        <dbReference type="EMBL" id="RNA34899.1"/>
    </source>
</evidence>
<dbReference type="AlphaFoldDB" id="A0A3M7SGQ7"/>
<dbReference type="Proteomes" id="UP000276133">
    <property type="component" value="Unassembled WGS sequence"/>
</dbReference>
<proteinExistence type="predicted"/>
<name>A0A3M7SGQ7_BRAPC</name>